<dbReference type="InterPro" id="IPR010982">
    <property type="entry name" value="Lambda_DNA-bd_dom_sf"/>
</dbReference>
<organism evidence="5 6">
    <name type="scientific">Gleimia europaea ACS-120-V-Col10b</name>
    <dbReference type="NCBI Taxonomy" id="883069"/>
    <lineage>
        <taxon>Bacteria</taxon>
        <taxon>Bacillati</taxon>
        <taxon>Actinomycetota</taxon>
        <taxon>Actinomycetes</taxon>
        <taxon>Actinomycetales</taxon>
        <taxon>Actinomycetaceae</taxon>
        <taxon>Gleimia</taxon>
    </lineage>
</organism>
<dbReference type="PANTHER" id="PTHR30146:SF153">
    <property type="entry name" value="LACTOSE OPERON REPRESSOR"/>
    <property type="match status" value="1"/>
</dbReference>
<dbReference type="InterPro" id="IPR000843">
    <property type="entry name" value="HTH_LacI"/>
</dbReference>
<evidence type="ECO:0000256" key="2">
    <source>
        <dbReference type="ARBA" id="ARBA00023125"/>
    </source>
</evidence>
<accession>A0A9W5VX36</accession>
<dbReference type="GO" id="GO:0000976">
    <property type="term" value="F:transcription cis-regulatory region binding"/>
    <property type="evidence" value="ECO:0007669"/>
    <property type="project" value="TreeGrafter"/>
</dbReference>
<evidence type="ECO:0000313" key="5">
    <source>
        <dbReference type="EMBL" id="EPD31520.1"/>
    </source>
</evidence>
<protein>
    <recommendedName>
        <fullName evidence="4">HTH lacI-type domain-containing protein</fullName>
    </recommendedName>
</protein>
<dbReference type="PRINTS" id="PR00036">
    <property type="entry name" value="HTHLACI"/>
</dbReference>
<dbReference type="Gene3D" id="3.40.50.2300">
    <property type="match status" value="2"/>
</dbReference>
<sequence length="340" mass="36626">MAERVRLSDLAQQAGVSTATVSRVLNGKSEVAEDTRQAVLRALDLLGYERPEKLRARSGGLIGLIVPELTNPIFPQFVQHLSTEMLRQGYTPLFGTQFAAGSTEDSLVEGIMSQGVAGLVFVSGLHADLTANTQRYQDLIDNRVPFVTINGANAKIDAPDFSTDDADAITQAMRHLVGLGHKRIGFVSGPLRFSPAQTKFERYLECVKQMLPDSAPIHSETLFTVEGGQVSAKAVLDQGATAIICTSDIMALGTMRYIVDQGMSVPEDVSIIGFDDSAMMPFLSPALTTVRQPVRAISEAAVTTLVSRIKQAPNEMTLTTFKPELVVRETTAPAKQTASS</sequence>
<dbReference type="PROSITE" id="PS00356">
    <property type="entry name" value="HTH_LACI_1"/>
    <property type="match status" value="1"/>
</dbReference>
<dbReference type="GO" id="GO:0003700">
    <property type="term" value="F:DNA-binding transcription factor activity"/>
    <property type="evidence" value="ECO:0007669"/>
    <property type="project" value="TreeGrafter"/>
</dbReference>
<dbReference type="CDD" id="cd06292">
    <property type="entry name" value="PBP1_AglR_RafR-like"/>
    <property type="match status" value="1"/>
</dbReference>
<dbReference type="SMART" id="SM00354">
    <property type="entry name" value="HTH_LACI"/>
    <property type="match status" value="1"/>
</dbReference>
<keyword evidence="6" id="KW-1185">Reference proteome</keyword>
<gene>
    <name evidence="5" type="ORF">HMPREF9238_01296</name>
</gene>
<keyword evidence="1" id="KW-0805">Transcription regulation</keyword>
<feature type="domain" description="HTH lacI-type" evidence="4">
    <location>
        <begin position="5"/>
        <end position="59"/>
    </location>
</feature>
<dbReference type="InterPro" id="IPR046335">
    <property type="entry name" value="LacI/GalR-like_sensor"/>
</dbReference>
<keyword evidence="3" id="KW-0804">Transcription</keyword>
<dbReference type="Gene3D" id="1.10.260.40">
    <property type="entry name" value="lambda repressor-like DNA-binding domains"/>
    <property type="match status" value="1"/>
</dbReference>
<evidence type="ECO:0000256" key="3">
    <source>
        <dbReference type="ARBA" id="ARBA00023163"/>
    </source>
</evidence>
<dbReference type="PANTHER" id="PTHR30146">
    <property type="entry name" value="LACI-RELATED TRANSCRIPTIONAL REPRESSOR"/>
    <property type="match status" value="1"/>
</dbReference>
<dbReference type="InterPro" id="IPR028082">
    <property type="entry name" value="Peripla_BP_I"/>
</dbReference>
<comment type="caution">
    <text evidence="5">The sequence shown here is derived from an EMBL/GenBank/DDBJ whole genome shotgun (WGS) entry which is preliminary data.</text>
</comment>
<name>A0A9W5VX36_9ACTO</name>
<evidence type="ECO:0000259" key="4">
    <source>
        <dbReference type="PROSITE" id="PS50932"/>
    </source>
</evidence>
<keyword evidence="2" id="KW-0238">DNA-binding</keyword>
<reference evidence="5 6" key="1">
    <citation type="submission" date="2013-05" db="EMBL/GenBank/DDBJ databases">
        <title>The Genome Sequence of Actinomyces europaeus ACS-120-V-COL10B.</title>
        <authorList>
            <consortium name="The Broad Institute Genomics Platform"/>
            <person name="Earl A."/>
            <person name="Ward D."/>
            <person name="Feldgarden M."/>
            <person name="Gevers D."/>
            <person name="Saerens B."/>
            <person name="Vaneechoutte M."/>
            <person name="Walker B."/>
            <person name="Young S."/>
            <person name="Zeng Q."/>
            <person name="Gargeya S."/>
            <person name="Fitzgerald M."/>
            <person name="Haas B."/>
            <person name="Abouelleil A."/>
            <person name="Allen A.W."/>
            <person name="Alvarado L."/>
            <person name="Arachchi H.M."/>
            <person name="Berlin A.M."/>
            <person name="Chapman S.B."/>
            <person name="Gainer-Dewar J."/>
            <person name="Goldberg J."/>
            <person name="Griggs A."/>
            <person name="Gujja S."/>
            <person name="Hansen M."/>
            <person name="Howarth C."/>
            <person name="Imamovic A."/>
            <person name="Ireland A."/>
            <person name="Larimer J."/>
            <person name="McCowan C."/>
            <person name="Murphy C."/>
            <person name="Pearson M."/>
            <person name="Poon T.W."/>
            <person name="Priest M."/>
            <person name="Roberts A."/>
            <person name="Saif S."/>
            <person name="Shea T."/>
            <person name="Sisk P."/>
            <person name="Sykes S."/>
            <person name="Wortman J."/>
            <person name="Nusbaum C."/>
            <person name="Birren B."/>
        </authorList>
    </citation>
    <scope>NUCLEOTIDE SEQUENCE [LARGE SCALE GENOMIC DNA]</scope>
    <source>
        <strain evidence="5 6">ACS-120-V-Col10b</strain>
    </source>
</reference>
<dbReference type="EMBL" id="AGWN01000001">
    <property type="protein sequence ID" value="EPD31520.1"/>
    <property type="molecule type" value="Genomic_DNA"/>
</dbReference>
<dbReference type="AlphaFoldDB" id="A0A9W5VX36"/>
<dbReference type="OrthoDB" id="3324394at2"/>
<dbReference type="Pfam" id="PF13377">
    <property type="entry name" value="Peripla_BP_3"/>
    <property type="match status" value="1"/>
</dbReference>
<dbReference type="Pfam" id="PF00356">
    <property type="entry name" value="LacI"/>
    <property type="match status" value="1"/>
</dbReference>
<dbReference type="SUPFAM" id="SSF47413">
    <property type="entry name" value="lambda repressor-like DNA-binding domains"/>
    <property type="match status" value="1"/>
</dbReference>
<dbReference type="RefSeq" id="WP_016444630.1">
    <property type="nucleotide sequence ID" value="NZ_KE150266.1"/>
</dbReference>
<dbReference type="SUPFAM" id="SSF53822">
    <property type="entry name" value="Periplasmic binding protein-like I"/>
    <property type="match status" value="1"/>
</dbReference>
<dbReference type="Proteomes" id="UP000014387">
    <property type="component" value="Unassembled WGS sequence"/>
</dbReference>
<proteinExistence type="predicted"/>
<dbReference type="PROSITE" id="PS50932">
    <property type="entry name" value="HTH_LACI_2"/>
    <property type="match status" value="1"/>
</dbReference>
<evidence type="ECO:0000256" key="1">
    <source>
        <dbReference type="ARBA" id="ARBA00023015"/>
    </source>
</evidence>
<evidence type="ECO:0000313" key="6">
    <source>
        <dbReference type="Proteomes" id="UP000014387"/>
    </source>
</evidence>
<dbReference type="CDD" id="cd01392">
    <property type="entry name" value="HTH_LacI"/>
    <property type="match status" value="1"/>
</dbReference>